<sequence length="659" mass="72924">MFETPANSVLRDPGPNARTLAGPCRAVLNHHVPVFRDMARITLADWTCSLNQCAHPLEAASARSFIRSRRKLPFAWIVAQDTLRALDLSVRLTDQSYLFTGDVALRHLVRTLPSPPSSPSSHVVTNLERAGFTHLDQLAGWSSPVDVACAPHLTRLLPRATVEERLRPFSARNDWPAVSAWLERLTLHDLTLAAVGLARGEGSLGSRSPAARVEYDRDDRWSLALPRAIRRDYAESLILGAASVSSTPALPTECHNILASDASALEQHLPTRTRVRHVTFAAATSSTSLVMAISSRDKCASSLHGEVFGLIAASLLHLHSLNATSPTLYTDHLNSVRYILSQQSLPLNHFRPPSFTPAQSLYHWLSDILARSTHPPLITYTPAHTSSTTVPAKANDFVDRLASSSHAIPLLSISLPTFTLPDFVLHSTTHGYIETGLQSFLSARSAALRASSPSFRPNLTLFRHLYDDHAPPLHPYTRASSAYSATVQLYARSAQLDTAFVRYSRFGDLAPWCQAGCDAVETVHHVFVTCPAYTSLRDNARCDLMRETSEQLLAAKTTSPLKDVILRITAALFLDDPSVWPQHFTRYYLGLLPLIPLPDDMASQSLTTRRLLARVKHAWHISSIRLAGRIWGENKRRSAINTRRTPHTFYLPPHLAHLL</sequence>
<proteinExistence type="predicted"/>
<protein>
    <submittedName>
        <fullName evidence="1">Uncharacterized protein</fullName>
    </submittedName>
</protein>
<dbReference type="InParanoid" id="A0A5C3P7L2"/>
<keyword evidence="2" id="KW-1185">Reference proteome</keyword>
<evidence type="ECO:0000313" key="1">
    <source>
        <dbReference type="EMBL" id="TFK81753.1"/>
    </source>
</evidence>
<name>A0A5C3P7L2_9APHY</name>
<dbReference type="Proteomes" id="UP000308197">
    <property type="component" value="Unassembled WGS sequence"/>
</dbReference>
<reference evidence="1 2" key="1">
    <citation type="journal article" date="2019" name="Nat. Ecol. Evol.">
        <title>Megaphylogeny resolves global patterns of mushroom evolution.</title>
        <authorList>
            <person name="Varga T."/>
            <person name="Krizsan K."/>
            <person name="Foldi C."/>
            <person name="Dima B."/>
            <person name="Sanchez-Garcia M."/>
            <person name="Sanchez-Ramirez S."/>
            <person name="Szollosi G.J."/>
            <person name="Szarkandi J.G."/>
            <person name="Papp V."/>
            <person name="Albert L."/>
            <person name="Andreopoulos W."/>
            <person name="Angelini C."/>
            <person name="Antonin V."/>
            <person name="Barry K.W."/>
            <person name="Bougher N.L."/>
            <person name="Buchanan P."/>
            <person name="Buyck B."/>
            <person name="Bense V."/>
            <person name="Catcheside P."/>
            <person name="Chovatia M."/>
            <person name="Cooper J."/>
            <person name="Damon W."/>
            <person name="Desjardin D."/>
            <person name="Finy P."/>
            <person name="Geml J."/>
            <person name="Haridas S."/>
            <person name="Hughes K."/>
            <person name="Justo A."/>
            <person name="Karasinski D."/>
            <person name="Kautmanova I."/>
            <person name="Kiss B."/>
            <person name="Kocsube S."/>
            <person name="Kotiranta H."/>
            <person name="LaButti K.M."/>
            <person name="Lechner B.E."/>
            <person name="Liimatainen K."/>
            <person name="Lipzen A."/>
            <person name="Lukacs Z."/>
            <person name="Mihaltcheva S."/>
            <person name="Morgado L.N."/>
            <person name="Niskanen T."/>
            <person name="Noordeloos M.E."/>
            <person name="Ohm R.A."/>
            <person name="Ortiz-Santana B."/>
            <person name="Ovrebo C."/>
            <person name="Racz N."/>
            <person name="Riley R."/>
            <person name="Savchenko A."/>
            <person name="Shiryaev A."/>
            <person name="Soop K."/>
            <person name="Spirin V."/>
            <person name="Szebenyi C."/>
            <person name="Tomsovsky M."/>
            <person name="Tulloss R.E."/>
            <person name="Uehling J."/>
            <person name="Grigoriev I.V."/>
            <person name="Vagvolgyi C."/>
            <person name="Papp T."/>
            <person name="Martin F.M."/>
            <person name="Miettinen O."/>
            <person name="Hibbett D.S."/>
            <person name="Nagy L.G."/>
        </authorList>
    </citation>
    <scope>NUCLEOTIDE SEQUENCE [LARGE SCALE GENOMIC DNA]</scope>
    <source>
        <strain evidence="1 2">HHB13444</strain>
    </source>
</reference>
<dbReference type="EMBL" id="ML211563">
    <property type="protein sequence ID" value="TFK81753.1"/>
    <property type="molecule type" value="Genomic_DNA"/>
</dbReference>
<organism evidence="1 2">
    <name type="scientific">Polyporus arcularius HHB13444</name>
    <dbReference type="NCBI Taxonomy" id="1314778"/>
    <lineage>
        <taxon>Eukaryota</taxon>
        <taxon>Fungi</taxon>
        <taxon>Dikarya</taxon>
        <taxon>Basidiomycota</taxon>
        <taxon>Agaricomycotina</taxon>
        <taxon>Agaricomycetes</taxon>
        <taxon>Polyporales</taxon>
        <taxon>Polyporaceae</taxon>
        <taxon>Polyporus</taxon>
    </lineage>
</organism>
<accession>A0A5C3P7L2</accession>
<evidence type="ECO:0000313" key="2">
    <source>
        <dbReference type="Proteomes" id="UP000308197"/>
    </source>
</evidence>
<dbReference type="AlphaFoldDB" id="A0A5C3P7L2"/>
<gene>
    <name evidence="1" type="ORF">K466DRAFT_666919</name>
</gene>